<keyword evidence="5" id="KW-0614">Plasmid</keyword>
<dbReference type="CDD" id="cd01392">
    <property type="entry name" value="HTH_LacI"/>
    <property type="match status" value="1"/>
</dbReference>
<reference evidence="5" key="1">
    <citation type="submission" date="2016-07" db="EMBL/GenBank/DDBJ databases">
        <title>Microvirga ossetica sp. nov. a new species of rhizobia isolated from root nodules of the legume species Vicia alpestris Steven originated from North Ossetia region in the Caucasus.</title>
        <authorList>
            <person name="Safronova V.I."/>
            <person name="Kuznetsova I.G."/>
            <person name="Sazanova A.L."/>
            <person name="Belimov A."/>
            <person name="Andronov E."/>
            <person name="Osledkin Y.S."/>
            <person name="Onishchuk O.P."/>
            <person name="Kurchak O.N."/>
            <person name="Shaposhnikov A.I."/>
            <person name="Willems A."/>
            <person name="Tikhonovich I.A."/>
        </authorList>
    </citation>
    <scope>NUCLEOTIDE SEQUENCE [LARGE SCALE GENOMIC DNA]</scope>
    <source>
        <strain evidence="5">V5/3M</strain>
        <plasmid evidence="5">unnamed4</plasmid>
    </source>
</reference>
<proteinExistence type="predicted"/>
<geneLocation type="plasmid" evidence="5">
    <name>unnamed4</name>
</geneLocation>
<gene>
    <name evidence="5" type="ORF">BB934_43340</name>
</gene>
<dbReference type="PROSITE" id="PS50932">
    <property type="entry name" value="HTH_LACI_2"/>
    <property type="match status" value="1"/>
</dbReference>
<dbReference type="KEGG" id="moc:BB934_43340"/>
<dbReference type="InterPro" id="IPR010982">
    <property type="entry name" value="Lambda_DNA-bd_dom_sf"/>
</dbReference>
<dbReference type="OrthoDB" id="7946617at2"/>
<dbReference type="PANTHER" id="PTHR30146">
    <property type="entry name" value="LACI-RELATED TRANSCRIPTIONAL REPRESSOR"/>
    <property type="match status" value="1"/>
</dbReference>
<evidence type="ECO:0000259" key="4">
    <source>
        <dbReference type="PROSITE" id="PS50932"/>
    </source>
</evidence>
<accession>A0A1B2EYM5</accession>
<protein>
    <recommendedName>
        <fullName evidence="4">HTH lacI-type domain-containing protein</fullName>
    </recommendedName>
</protein>
<sequence length="330" mass="35849">MADVARHANVSTAAVSYFLSGDSLGLKRVGADARERILKAIADLQYVQNSAARQLRRRQAGRICLILPRLGVPYSDRIASDVQAAARARGLSTIIVAGGDYQAVERIFLEIESGLADGLIAELQHLAAEDVEALTLRLATRKPLIIFHPIVRPNRFSVFRQDATAAIREVLQTLYCDGHRRIAYMQHAALGERTRVNAYLAFLGAAGLPFDETLMVDGAQSRRSAHEAVLNLLKVSERPTALIAESDFAAVTALNSFQAAGLKVPADIAVVGCGNIDEGLFSYPRLTTIGPQEASFSHLADHLADLIAGKRISRSKVFELPWSVIRRDSA</sequence>
<dbReference type="InterPro" id="IPR028082">
    <property type="entry name" value="Peripla_BP_I"/>
</dbReference>
<keyword evidence="1" id="KW-0805">Transcription regulation</keyword>
<dbReference type="CDD" id="cd06267">
    <property type="entry name" value="PBP1_LacI_sugar_binding-like"/>
    <property type="match status" value="1"/>
</dbReference>
<evidence type="ECO:0000313" key="5">
    <source>
        <dbReference type="EMBL" id="ANY85043.1"/>
    </source>
</evidence>
<dbReference type="InterPro" id="IPR000843">
    <property type="entry name" value="HTH_LacI"/>
</dbReference>
<dbReference type="SMART" id="SM00354">
    <property type="entry name" value="HTH_LACI"/>
    <property type="match status" value="1"/>
</dbReference>
<dbReference type="GO" id="GO:0000976">
    <property type="term" value="F:transcription cis-regulatory region binding"/>
    <property type="evidence" value="ECO:0007669"/>
    <property type="project" value="TreeGrafter"/>
</dbReference>
<dbReference type="AlphaFoldDB" id="A0A1B2EYM5"/>
<dbReference type="Gene3D" id="1.10.260.40">
    <property type="entry name" value="lambda repressor-like DNA-binding domains"/>
    <property type="match status" value="1"/>
</dbReference>
<dbReference type="InterPro" id="IPR046335">
    <property type="entry name" value="LacI/GalR-like_sensor"/>
</dbReference>
<dbReference type="GO" id="GO:0003700">
    <property type="term" value="F:DNA-binding transcription factor activity"/>
    <property type="evidence" value="ECO:0007669"/>
    <property type="project" value="TreeGrafter"/>
</dbReference>
<dbReference type="RefSeq" id="WP_099515865.1">
    <property type="nucleotide sequence ID" value="NZ_CP016620.1"/>
</dbReference>
<name>A0A1B2EYM5_9HYPH</name>
<dbReference type="SUPFAM" id="SSF53822">
    <property type="entry name" value="Periplasmic binding protein-like I"/>
    <property type="match status" value="1"/>
</dbReference>
<dbReference type="PANTHER" id="PTHR30146:SF109">
    <property type="entry name" value="HTH-TYPE TRANSCRIPTIONAL REGULATOR GALS"/>
    <property type="match status" value="1"/>
</dbReference>
<evidence type="ECO:0000256" key="3">
    <source>
        <dbReference type="ARBA" id="ARBA00023163"/>
    </source>
</evidence>
<dbReference type="Pfam" id="PF00356">
    <property type="entry name" value="LacI"/>
    <property type="match status" value="1"/>
</dbReference>
<evidence type="ECO:0000256" key="1">
    <source>
        <dbReference type="ARBA" id="ARBA00023015"/>
    </source>
</evidence>
<feature type="domain" description="HTH lacI-type" evidence="4">
    <location>
        <begin position="1"/>
        <end position="57"/>
    </location>
</feature>
<dbReference type="EMBL" id="CP016620">
    <property type="protein sequence ID" value="ANY85043.1"/>
    <property type="molecule type" value="Genomic_DNA"/>
</dbReference>
<dbReference type="Pfam" id="PF13377">
    <property type="entry name" value="Peripla_BP_3"/>
    <property type="match status" value="1"/>
</dbReference>
<organism evidence="5">
    <name type="scientific">Microvirga ossetica</name>
    <dbReference type="NCBI Taxonomy" id="1882682"/>
    <lineage>
        <taxon>Bacteria</taxon>
        <taxon>Pseudomonadati</taxon>
        <taxon>Pseudomonadota</taxon>
        <taxon>Alphaproteobacteria</taxon>
        <taxon>Hyphomicrobiales</taxon>
        <taxon>Methylobacteriaceae</taxon>
        <taxon>Microvirga</taxon>
    </lineage>
</organism>
<keyword evidence="2" id="KW-0238">DNA-binding</keyword>
<dbReference type="SUPFAM" id="SSF47413">
    <property type="entry name" value="lambda repressor-like DNA-binding domains"/>
    <property type="match status" value="1"/>
</dbReference>
<dbReference type="Gene3D" id="3.40.50.2300">
    <property type="match status" value="2"/>
</dbReference>
<evidence type="ECO:0000256" key="2">
    <source>
        <dbReference type="ARBA" id="ARBA00023125"/>
    </source>
</evidence>
<keyword evidence="3" id="KW-0804">Transcription</keyword>